<keyword evidence="6" id="KW-0732">Signal</keyword>
<reference evidence="8" key="1">
    <citation type="submission" date="2021-05" db="EMBL/GenBank/DDBJ databases">
        <authorList>
            <person name="Alioto T."/>
            <person name="Alioto T."/>
            <person name="Gomez Garrido J."/>
        </authorList>
    </citation>
    <scope>NUCLEOTIDE SEQUENCE</scope>
</reference>
<dbReference type="GO" id="GO:0004815">
    <property type="term" value="F:aspartate-tRNA ligase activity"/>
    <property type="evidence" value="ECO:0007669"/>
    <property type="project" value="TreeGrafter"/>
</dbReference>
<evidence type="ECO:0000256" key="1">
    <source>
        <dbReference type="ARBA" id="ARBA00022598"/>
    </source>
</evidence>
<dbReference type="GO" id="GO:0005739">
    <property type="term" value="C:mitochondrion"/>
    <property type="evidence" value="ECO:0007669"/>
    <property type="project" value="TreeGrafter"/>
</dbReference>
<dbReference type="InterPro" id="IPR004365">
    <property type="entry name" value="NA-bd_OB_tRNA"/>
</dbReference>
<sequence length="383" mass="44774">MMSSLLISLLNALSLSYKNSPYLQDIPTGAAFFSIGSMKNPIFFWRKSKHNVLFTYIPENTIMYSQTRRLILRQLCLKTCQGFPVKECKRVTTIVLPRFYNSVPHPSTKETYQNNTVSNTNAHTFRTHTCNELQVSDVDKDVVLCGWLQYQRINTFVILRDGYGQVQVVLPQDRNDLKGILSETPLETVLQIKGTVARRPEDQIKKNIPTGEIEVIASDVTILNKADVNIPFLIRNYHKAKEDLRLKHRYLDFRFPEMQHNLRFRSRFLMRVREFLINHRDFVEVETPTLFKRTPGGAREFVVPTHEKNEYYSLVQSPQQLKQLLMVGSMDRYFQVARCYRDESTRPDRQPEFTQLDIELSFTTRDNILSLIEQLLFHCLGIP</sequence>
<feature type="chain" id="PRO_5034995520" evidence="6">
    <location>
        <begin position="17"/>
        <end position="383"/>
    </location>
</feature>
<dbReference type="Pfam" id="PF00152">
    <property type="entry name" value="tRNA-synt_2"/>
    <property type="match status" value="1"/>
</dbReference>
<name>A0A8D8XRR9_9HEMI</name>
<dbReference type="PANTHER" id="PTHR22594:SF5">
    <property type="entry name" value="ASPARTATE--TRNA LIGASE, MITOCHONDRIAL"/>
    <property type="match status" value="1"/>
</dbReference>
<dbReference type="InterPro" id="IPR004364">
    <property type="entry name" value="Aa-tRNA-synt_II"/>
</dbReference>
<evidence type="ECO:0000256" key="5">
    <source>
        <dbReference type="ARBA" id="ARBA00023146"/>
    </source>
</evidence>
<dbReference type="PRINTS" id="PR01042">
    <property type="entry name" value="TRNASYNTHASP"/>
</dbReference>
<keyword evidence="1 8" id="KW-0436">Ligase</keyword>
<feature type="domain" description="Aminoacyl-transfer RNA synthetases class-II family profile" evidence="7">
    <location>
        <begin position="262"/>
        <end position="383"/>
    </location>
</feature>
<feature type="signal peptide" evidence="6">
    <location>
        <begin position="1"/>
        <end position="16"/>
    </location>
</feature>
<dbReference type="GO" id="GO:0006422">
    <property type="term" value="P:aspartyl-tRNA aminoacylation"/>
    <property type="evidence" value="ECO:0007669"/>
    <property type="project" value="TreeGrafter"/>
</dbReference>
<dbReference type="SUPFAM" id="SSF50249">
    <property type="entry name" value="Nucleic acid-binding proteins"/>
    <property type="match status" value="1"/>
</dbReference>
<evidence type="ECO:0000259" key="7">
    <source>
        <dbReference type="PROSITE" id="PS50862"/>
    </source>
</evidence>
<dbReference type="InterPro" id="IPR045864">
    <property type="entry name" value="aa-tRNA-synth_II/BPL/LPL"/>
</dbReference>
<dbReference type="InterPro" id="IPR002312">
    <property type="entry name" value="Asp/Asn-tRNA-synth_IIb"/>
</dbReference>
<keyword evidence="4" id="KW-0648">Protein biosynthesis</keyword>
<evidence type="ECO:0000256" key="6">
    <source>
        <dbReference type="SAM" id="SignalP"/>
    </source>
</evidence>
<protein>
    <submittedName>
        <fullName evidence="8">Aspartate--tRNA ligase, mitochondrial</fullName>
    </submittedName>
</protein>
<dbReference type="CDD" id="cd04317">
    <property type="entry name" value="EcAspRS_like_N"/>
    <property type="match status" value="1"/>
</dbReference>
<dbReference type="GO" id="GO:0003676">
    <property type="term" value="F:nucleic acid binding"/>
    <property type="evidence" value="ECO:0007669"/>
    <property type="project" value="InterPro"/>
</dbReference>
<dbReference type="InterPro" id="IPR006195">
    <property type="entry name" value="aa-tRNA-synth_II"/>
</dbReference>
<dbReference type="PANTHER" id="PTHR22594">
    <property type="entry name" value="ASPARTYL/LYSYL-TRNA SYNTHETASE"/>
    <property type="match status" value="1"/>
</dbReference>
<keyword evidence="3" id="KW-0067">ATP-binding</keyword>
<dbReference type="InterPro" id="IPR047089">
    <property type="entry name" value="Asp-tRNA-ligase_1_N"/>
</dbReference>
<keyword evidence="5" id="KW-0030">Aminoacyl-tRNA synthetase</keyword>
<dbReference type="AlphaFoldDB" id="A0A8D8XRR9"/>
<dbReference type="EMBL" id="HBUF01342367">
    <property type="protein sequence ID" value="CAG6705333.1"/>
    <property type="molecule type" value="Transcribed_RNA"/>
</dbReference>
<keyword evidence="2" id="KW-0547">Nucleotide-binding</keyword>
<accession>A0A8D8XRR9</accession>
<dbReference type="SUPFAM" id="SSF55681">
    <property type="entry name" value="Class II aaRS and biotin synthetases"/>
    <property type="match status" value="1"/>
</dbReference>
<dbReference type="Gene3D" id="2.40.50.140">
    <property type="entry name" value="Nucleic acid-binding proteins"/>
    <property type="match status" value="1"/>
</dbReference>
<evidence type="ECO:0000313" key="8">
    <source>
        <dbReference type="EMBL" id="CAG6705333.1"/>
    </source>
</evidence>
<dbReference type="InterPro" id="IPR012340">
    <property type="entry name" value="NA-bd_OB-fold"/>
</dbReference>
<evidence type="ECO:0000256" key="3">
    <source>
        <dbReference type="ARBA" id="ARBA00022840"/>
    </source>
</evidence>
<dbReference type="Gene3D" id="3.30.930.10">
    <property type="entry name" value="Bira Bifunctional Protein, Domain 2"/>
    <property type="match status" value="1"/>
</dbReference>
<dbReference type="GO" id="GO:0005524">
    <property type="term" value="F:ATP binding"/>
    <property type="evidence" value="ECO:0007669"/>
    <property type="project" value="UniProtKB-KW"/>
</dbReference>
<evidence type="ECO:0000256" key="4">
    <source>
        <dbReference type="ARBA" id="ARBA00022917"/>
    </source>
</evidence>
<dbReference type="Pfam" id="PF01336">
    <property type="entry name" value="tRNA_anti-codon"/>
    <property type="match status" value="1"/>
</dbReference>
<evidence type="ECO:0000256" key="2">
    <source>
        <dbReference type="ARBA" id="ARBA00022741"/>
    </source>
</evidence>
<dbReference type="PROSITE" id="PS50862">
    <property type="entry name" value="AA_TRNA_LIGASE_II"/>
    <property type="match status" value="1"/>
</dbReference>
<proteinExistence type="predicted"/>
<organism evidence="8">
    <name type="scientific">Cacopsylla melanoneura</name>
    <dbReference type="NCBI Taxonomy" id="428564"/>
    <lineage>
        <taxon>Eukaryota</taxon>
        <taxon>Metazoa</taxon>
        <taxon>Ecdysozoa</taxon>
        <taxon>Arthropoda</taxon>
        <taxon>Hexapoda</taxon>
        <taxon>Insecta</taxon>
        <taxon>Pterygota</taxon>
        <taxon>Neoptera</taxon>
        <taxon>Paraneoptera</taxon>
        <taxon>Hemiptera</taxon>
        <taxon>Sternorrhyncha</taxon>
        <taxon>Psylloidea</taxon>
        <taxon>Psyllidae</taxon>
        <taxon>Psyllinae</taxon>
        <taxon>Cacopsylla</taxon>
    </lineage>
</organism>